<feature type="repeat" description="ANK" evidence="3">
    <location>
        <begin position="395"/>
        <end position="427"/>
    </location>
</feature>
<dbReference type="OrthoDB" id="21502at2759"/>
<accession>A0A135V974</accession>
<keyword evidence="5" id="KW-1185">Reference proteome</keyword>
<dbReference type="EMBL" id="JFFI01000132">
    <property type="protein sequence ID" value="KXH69309.1"/>
    <property type="molecule type" value="Genomic_DNA"/>
</dbReference>
<dbReference type="Gene3D" id="3.30.559.10">
    <property type="entry name" value="Chloramphenicol acetyltransferase-like domain"/>
    <property type="match status" value="2"/>
</dbReference>
<feature type="repeat" description="ANK" evidence="3">
    <location>
        <begin position="462"/>
        <end position="487"/>
    </location>
</feature>
<dbReference type="InterPro" id="IPR036770">
    <property type="entry name" value="Ankyrin_rpt-contain_sf"/>
</dbReference>
<dbReference type="Gene3D" id="1.25.40.20">
    <property type="entry name" value="Ankyrin repeat-containing domain"/>
    <property type="match status" value="3"/>
</dbReference>
<keyword evidence="1" id="KW-0677">Repeat</keyword>
<dbReference type="Proteomes" id="UP000070121">
    <property type="component" value="Unassembled WGS sequence"/>
</dbReference>
<sequence length="1230" mass="136862">MPCDNPKFSLLQRLLDEQIDCVLLSKKGKFSALSTHIRYGNLDTARLLLRRGSPDTLSAADTFWWTPVAWVCAHGYSEFIDQMVASSCSKPIWNFEVEVTLSVKAAPSFIKPYRGLRALHHVVIASVQTVTFLLDRTYVSDLEIADAQLRTPLHFATFLGQVDTIRELVSRGSNINAKDKDGWTPLHFAIRFENEQITDLLLELGASHSKTKKGETPLDLAIPKINRYFAQRVEMSIRESLETVAEKSFDKHWLSALSQAMERAIIDADTQTCGIRHFGDNTAGNFTSFSSSSSGSDDDKTSSQHSWPSFGSTSLDMLMWEDNLSEKISAWLCSIPEEDMIWLLDNSIAVHVAVDRECPKALKVLLSHAAGISNASHRHLVHELVNRTGWSPQARAISPLHVAVGSGNMELVRLLLECGAEVNIQTVMKGTALHVAVEEYELDIARLFLEHGASLATRDYHRGYTPLEVAIQLPWERMVDLLLENGAYAKCSQYADTSLVCGSTEVAVLMLRSGIPLQNVGRFGVPLWTPACLESWLATFIFNSDFGHSIASGMTASDLWKTLSFVHGTAVEDRVHFWGPLRLLYRRSGHASIRDMTESDGKESVRSFGVMCFLAELGLVDEVKLLLDLGYNIEFEGGLIGTALMAAAHGGRLDVVKMLVYAGARICYETDESCRSAVIAAQDFPEIVSWLLVGRFTEQAKIEAAPPNWMTDQQSEIRPWSGYRLDKSPLSGNSLIVVKMGSIFSKAKPVAPATVATDTIIPLNPNDDCILNRGIVMGFMMRFDGVLDPERLRSSLTKLLGREGWRKLGARLRLNSQNKLEYHIPELYGPERPAIAYSHFDYGHSIQHHPIASRLPRATSKPTVIGTPPGRFQALMRRPDGPTSMQDYIYRDEPQLSLHIESFNDATLVSLTWLHTLFDGIGRQELLIAWTATLEGRDNDVKPFHGFDTDPLAELGKNPTEPFVLADQRLSVWGLIRFILGCLWDIIRHPFEETRIACIPAAHIEALKEQAKEELSAQNAGPDKLFASEGDIVTAFIGRLWSQHLPANSSKPVILGNVINIRPALARDILPEKTAFLSNATSLIITRITVKDLRTKPLSYTAAAVRRSIQEQGTREQIEARKALEEKHSAVMFGDKNMHQILLSNWGKAKFFETDFSAAVVKPGWTSLAQPHKLGKPSLILNANYVRGFSLRFAGPIIGKDLDGNIWWGGKLREGLWDKIAQTLEDQATV</sequence>
<proteinExistence type="predicted"/>
<name>A0A135V974_9PEZI</name>
<reference evidence="4 5" key="1">
    <citation type="submission" date="2014-02" db="EMBL/GenBank/DDBJ databases">
        <title>The genome sequence of Colletotrichum salicis CBS 607.94.</title>
        <authorList>
            <person name="Baroncelli R."/>
            <person name="Thon M.R."/>
        </authorList>
    </citation>
    <scope>NUCLEOTIDE SEQUENCE [LARGE SCALE GENOMIC DNA]</scope>
    <source>
        <strain evidence="4 5">CBS 607.94</strain>
    </source>
</reference>
<feature type="repeat" description="ANK" evidence="3">
    <location>
        <begin position="148"/>
        <end position="180"/>
    </location>
</feature>
<dbReference type="Pfam" id="PF12796">
    <property type="entry name" value="Ank_2"/>
    <property type="match status" value="1"/>
</dbReference>
<evidence type="ECO:0000313" key="5">
    <source>
        <dbReference type="Proteomes" id="UP000070121"/>
    </source>
</evidence>
<feature type="repeat" description="ANK" evidence="3">
    <location>
        <begin position="428"/>
        <end position="460"/>
    </location>
</feature>
<dbReference type="Pfam" id="PF02458">
    <property type="entry name" value="Transferase"/>
    <property type="match status" value="1"/>
</dbReference>
<evidence type="ECO:0000256" key="2">
    <source>
        <dbReference type="ARBA" id="ARBA00023043"/>
    </source>
</evidence>
<dbReference type="PANTHER" id="PTHR24198:SF165">
    <property type="entry name" value="ANKYRIN REPEAT-CONTAINING PROTEIN-RELATED"/>
    <property type="match status" value="1"/>
</dbReference>
<dbReference type="InterPro" id="IPR002110">
    <property type="entry name" value="Ankyrin_rpt"/>
</dbReference>
<comment type="caution">
    <text evidence="4">The sequence shown here is derived from an EMBL/GenBank/DDBJ whole genome shotgun (WGS) entry which is preliminary data.</text>
</comment>
<feature type="repeat" description="ANK" evidence="3">
    <location>
        <begin position="181"/>
        <end position="213"/>
    </location>
</feature>
<dbReference type="PRINTS" id="PR01415">
    <property type="entry name" value="ANKYRIN"/>
</dbReference>
<dbReference type="AlphaFoldDB" id="A0A135V974"/>
<evidence type="ECO:0000256" key="1">
    <source>
        <dbReference type="ARBA" id="ARBA00022737"/>
    </source>
</evidence>
<evidence type="ECO:0000313" key="4">
    <source>
        <dbReference type="EMBL" id="KXH69309.1"/>
    </source>
</evidence>
<dbReference type="SMART" id="SM00248">
    <property type="entry name" value="ANK"/>
    <property type="match status" value="9"/>
</dbReference>
<evidence type="ECO:0000256" key="3">
    <source>
        <dbReference type="PROSITE-ProRule" id="PRU00023"/>
    </source>
</evidence>
<protein>
    <submittedName>
        <fullName evidence="4">Ankyrin</fullName>
    </submittedName>
</protein>
<gene>
    <name evidence="4" type="ORF">CSAL01_09742</name>
</gene>
<dbReference type="PROSITE" id="PS50297">
    <property type="entry name" value="ANK_REP_REGION"/>
    <property type="match status" value="5"/>
</dbReference>
<organism evidence="4 5">
    <name type="scientific">Colletotrichum salicis</name>
    <dbReference type="NCBI Taxonomy" id="1209931"/>
    <lineage>
        <taxon>Eukaryota</taxon>
        <taxon>Fungi</taxon>
        <taxon>Dikarya</taxon>
        <taxon>Ascomycota</taxon>
        <taxon>Pezizomycotina</taxon>
        <taxon>Sordariomycetes</taxon>
        <taxon>Hypocreomycetidae</taxon>
        <taxon>Glomerellales</taxon>
        <taxon>Glomerellaceae</taxon>
        <taxon>Colletotrichum</taxon>
        <taxon>Colletotrichum acutatum species complex</taxon>
    </lineage>
</organism>
<dbReference type="PANTHER" id="PTHR24198">
    <property type="entry name" value="ANKYRIN REPEAT AND PROTEIN KINASE DOMAIN-CONTAINING PROTEIN"/>
    <property type="match status" value="1"/>
</dbReference>
<dbReference type="Pfam" id="PF00023">
    <property type="entry name" value="Ank"/>
    <property type="match status" value="1"/>
</dbReference>
<dbReference type="InterPro" id="IPR023213">
    <property type="entry name" value="CAT-like_dom_sf"/>
</dbReference>
<dbReference type="SUPFAM" id="SSF48403">
    <property type="entry name" value="Ankyrin repeat"/>
    <property type="match status" value="2"/>
</dbReference>
<keyword evidence="2 3" id="KW-0040">ANK repeat</keyword>
<dbReference type="STRING" id="1209931.A0A135V974"/>
<dbReference type="Pfam" id="PF13637">
    <property type="entry name" value="Ank_4"/>
    <property type="match status" value="1"/>
</dbReference>
<dbReference type="PROSITE" id="PS50088">
    <property type="entry name" value="ANK_REPEAT"/>
    <property type="match status" value="5"/>
</dbReference>